<dbReference type="Gene3D" id="3.40.50.1820">
    <property type="entry name" value="alpha/beta hydrolase"/>
    <property type="match status" value="1"/>
</dbReference>
<accession>A0A512NB94</accession>
<comment type="caution">
    <text evidence="1">The sequence shown here is derived from an EMBL/GenBank/DDBJ whole genome shotgun (WGS) entry which is preliminary data.</text>
</comment>
<protein>
    <recommendedName>
        <fullName evidence="3">Hydrolase</fullName>
    </recommendedName>
</protein>
<name>A0A512NB94_9HYPH</name>
<evidence type="ECO:0000313" key="1">
    <source>
        <dbReference type="EMBL" id="GEP56215.1"/>
    </source>
</evidence>
<dbReference type="InterPro" id="IPR029058">
    <property type="entry name" value="AB_hydrolase_fold"/>
</dbReference>
<reference evidence="1 2" key="1">
    <citation type="submission" date="2019-07" db="EMBL/GenBank/DDBJ databases">
        <title>Whole genome shotgun sequence of Reyranella soli NBRC 108950.</title>
        <authorList>
            <person name="Hosoyama A."/>
            <person name="Uohara A."/>
            <person name="Ohji S."/>
            <person name="Ichikawa N."/>
        </authorList>
    </citation>
    <scope>NUCLEOTIDE SEQUENCE [LARGE SCALE GENOMIC DNA]</scope>
    <source>
        <strain evidence="1 2">NBRC 108950</strain>
    </source>
</reference>
<dbReference type="RefSeq" id="WP_218037362.1">
    <property type="nucleotide sequence ID" value="NZ_BKAJ01000057.1"/>
</dbReference>
<organism evidence="1 2">
    <name type="scientific">Reyranella soli</name>
    <dbReference type="NCBI Taxonomy" id="1230389"/>
    <lineage>
        <taxon>Bacteria</taxon>
        <taxon>Pseudomonadati</taxon>
        <taxon>Pseudomonadota</taxon>
        <taxon>Alphaproteobacteria</taxon>
        <taxon>Hyphomicrobiales</taxon>
        <taxon>Reyranellaceae</taxon>
        <taxon>Reyranella</taxon>
    </lineage>
</organism>
<keyword evidence="2" id="KW-1185">Reference proteome</keyword>
<sequence length="276" mass="30699">MKLGPYDIGRTAVYAVRCDPRFSYCLYVPFGYRSGDVRPELLVVVHGSPRTFMEFRDRFQDFGEGCNTLILCPLFPVGVNGDGNADGYKYLSEPGIRYDQVLVDMVAEVKERWALSCDRFGLFGFSGGAQFANRFLLLRPQSLWAASLGAPGSVTLVDDRHDWWVGVRDLQGLFGNALDLDALRRVPVQTLVGAADLDKNEITHREGGRYFMAGANEAGASRPQRLEALTRSLCQAGVKVTHESLPGVGHDPWPIMDRAKPFLAGQLRRWRQTGGR</sequence>
<dbReference type="EMBL" id="BKAJ01000057">
    <property type="protein sequence ID" value="GEP56215.1"/>
    <property type="molecule type" value="Genomic_DNA"/>
</dbReference>
<dbReference type="Proteomes" id="UP000321058">
    <property type="component" value="Unassembled WGS sequence"/>
</dbReference>
<proteinExistence type="predicted"/>
<evidence type="ECO:0000313" key="2">
    <source>
        <dbReference type="Proteomes" id="UP000321058"/>
    </source>
</evidence>
<gene>
    <name evidence="1" type="ORF">RSO01_33810</name>
</gene>
<dbReference type="SUPFAM" id="SSF53474">
    <property type="entry name" value="alpha/beta-Hydrolases"/>
    <property type="match status" value="1"/>
</dbReference>
<evidence type="ECO:0008006" key="3">
    <source>
        <dbReference type="Google" id="ProtNLM"/>
    </source>
</evidence>
<dbReference type="AlphaFoldDB" id="A0A512NB94"/>